<evidence type="ECO:0000313" key="1">
    <source>
        <dbReference type="EMBL" id="CAC5365860.1"/>
    </source>
</evidence>
<gene>
    <name evidence="1" type="ORF">MCOR_6371</name>
</gene>
<dbReference type="OrthoDB" id="6140349at2759"/>
<evidence type="ECO:0000313" key="2">
    <source>
        <dbReference type="Proteomes" id="UP000507470"/>
    </source>
</evidence>
<dbReference type="EMBL" id="CACVKT020001198">
    <property type="protein sequence ID" value="CAC5365860.1"/>
    <property type="molecule type" value="Genomic_DNA"/>
</dbReference>
<reference evidence="1 2" key="1">
    <citation type="submission" date="2020-06" db="EMBL/GenBank/DDBJ databases">
        <authorList>
            <person name="Li R."/>
            <person name="Bekaert M."/>
        </authorList>
    </citation>
    <scope>NUCLEOTIDE SEQUENCE [LARGE SCALE GENOMIC DNA]</scope>
    <source>
        <strain evidence="2">wild</strain>
    </source>
</reference>
<name>A0A6J8ACL9_MYTCO</name>
<organism evidence="1 2">
    <name type="scientific">Mytilus coruscus</name>
    <name type="common">Sea mussel</name>
    <dbReference type="NCBI Taxonomy" id="42192"/>
    <lineage>
        <taxon>Eukaryota</taxon>
        <taxon>Metazoa</taxon>
        <taxon>Spiralia</taxon>
        <taxon>Lophotrochozoa</taxon>
        <taxon>Mollusca</taxon>
        <taxon>Bivalvia</taxon>
        <taxon>Autobranchia</taxon>
        <taxon>Pteriomorphia</taxon>
        <taxon>Mytilida</taxon>
        <taxon>Mytiloidea</taxon>
        <taxon>Mytilidae</taxon>
        <taxon>Mytilinae</taxon>
        <taxon>Mytilus</taxon>
    </lineage>
</organism>
<dbReference type="Proteomes" id="UP000507470">
    <property type="component" value="Unassembled WGS sequence"/>
</dbReference>
<keyword evidence="2" id="KW-1185">Reference proteome</keyword>
<protein>
    <submittedName>
        <fullName evidence="1">Uncharacterized protein</fullName>
    </submittedName>
</protein>
<dbReference type="AlphaFoldDB" id="A0A6J8ACL9"/>
<sequence>MALLTSQNNFTEAIPSQLEVFEIPPYQLGLESISYEECRPTSQVTAYNPIEFNLCVQNGLEYIDLRRSKLYVKLRVKHSNRDNIAIDSKVAPVNEFFFALFSQVDCYQQGSLILSSNTNYSYKCMMETLLDYGQDAKYIATNECAVLQGQKRIHGLL</sequence>
<proteinExistence type="predicted"/>
<accession>A0A6J8ACL9</accession>